<dbReference type="KEGG" id="csv:101221535"/>
<feature type="compositionally biased region" description="Basic and acidic residues" evidence="9">
    <location>
        <begin position="754"/>
        <end position="771"/>
    </location>
</feature>
<dbReference type="InterPro" id="IPR042617">
    <property type="entry name" value="CTC1-like"/>
</dbReference>
<evidence type="ECO:0000256" key="1">
    <source>
        <dbReference type="ARBA" id="ARBA00004123"/>
    </source>
</evidence>
<dbReference type="PANTHER" id="PTHR14865:SF2">
    <property type="entry name" value="CST COMPLEX SUBUNIT CTC1"/>
    <property type="match status" value="1"/>
</dbReference>
<keyword evidence="7" id="KW-0238">DNA-binding</keyword>
<dbReference type="PANTHER" id="PTHR14865">
    <property type="entry name" value="CST COMPLEX SUBUNIT CTC1"/>
    <property type="match status" value="1"/>
</dbReference>
<dbReference type="InterPro" id="IPR028262">
    <property type="entry name" value="CTC1_plant"/>
</dbReference>
<organism evidence="10 11">
    <name type="scientific">Cucumis sativus</name>
    <name type="common">Cucumber</name>
    <dbReference type="NCBI Taxonomy" id="3659"/>
    <lineage>
        <taxon>Eukaryota</taxon>
        <taxon>Viridiplantae</taxon>
        <taxon>Streptophyta</taxon>
        <taxon>Embryophyta</taxon>
        <taxon>Tracheophyta</taxon>
        <taxon>Spermatophyta</taxon>
        <taxon>Magnoliopsida</taxon>
        <taxon>eudicotyledons</taxon>
        <taxon>Gunneridae</taxon>
        <taxon>Pentapetalae</taxon>
        <taxon>rosids</taxon>
        <taxon>fabids</taxon>
        <taxon>Cucurbitales</taxon>
        <taxon>Cucurbitaceae</taxon>
        <taxon>Benincaseae</taxon>
        <taxon>Cucumis</taxon>
    </lineage>
</organism>
<dbReference type="Gramene" id="KGN55160">
    <property type="protein sequence ID" value="KGN55160"/>
    <property type="gene ID" value="Csa_4G638500"/>
</dbReference>
<reference evidence="10 11" key="3">
    <citation type="journal article" date="2010" name="BMC Genomics">
        <title>Transcriptome sequencing and comparative analysis of cucumber flowers with different sex types.</title>
        <authorList>
            <person name="Guo S."/>
            <person name="Zheng Y."/>
            <person name="Joung J.G."/>
            <person name="Liu S."/>
            <person name="Zhang Z."/>
            <person name="Crasta O.R."/>
            <person name="Sobral B.W."/>
            <person name="Xu Y."/>
            <person name="Huang S."/>
            <person name="Fei Z."/>
        </authorList>
    </citation>
    <scope>NUCLEOTIDE SEQUENCE [LARGE SCALE GENOMIC DNA]</scope>
    <source>
        <strain evidence="11">cv. 9930</strain>
    </source>
</reference>
<dbReference type="GO" id="GO:0042162">
    <property type="term" value="F:telomeric DNA binding"/>
    <property type="evidence" value="ECO:0000318"/>
    <property type="project" value="GO_Central"/>
</dbReference>
<accession>A0A0A0KZP9</accession>
<dbReference type="GO" id="GO:0045740">
    <property type="term" value="P:positive regulation of DNA replication"/>
    <property type="evidence" value="ECO:0000318"/>
    <property type="project" value="GO_Central"/>
</dbReference>
<evidence type="ECO:0000313" key="11">
    <source>
        <dbReference type="Proteomes" id="UP000029981"/>
    </source>
</evidence>
<comment type="subcellular location">
    <subcellularLocation>
        <location evidence="2">Chromosome</location>
        <location evidence="2">Telomere</location>
    </subcellularLocation>
    <subcellularLocation>
        <location evidence="1">Nucleus</location>
    </subcellularLocation>
</comment>
<evidence type="ECO:0000256" key="2">
    <source>
        <dbReference type="ARBA" id="ARBA00004574"/>
    </source>
</evidence>
<comment type="similarity">
    <text evidence="3">Belongs to the CTC1 family.</text>
</comment>
<evidence type="ECO:0000313" key="10">
    <source>
        <dbReference type="EMBL" id="KGN55160.1"/>
    </source>
</evidence>
<evidence type="ECO:0000256" key="5">
    <source>
        <dbReference type="ARBA" id="ARBA00022454"/>
    </source>
</evidence>
<reference evidence="10 11" key="2">
    <citation type="journal article" date="2009" name="PLoS ONE">
        <title>An integrated genetic and cytogenetic map of the cucumber genome.</title>
        <authorList>
            <person name="Ren Y."/>
            <person name="Zhang Z."/>
            <person name="Liu J."/>
            <person name="Staub J.E."/>
            <person name="Han Y."/>
            <person name="Cheng Z."/>
            <person name="Li X."/>
            <person name="Lu J."/>
            <person name="Miao H."/>
            <person name="Kang H."/>
            <person name="Xie B."/>
            <person name="Gu X."/>
            <person name="Wang X."/>
            <person name="Du Y."/>
            <person name="Jin W."/>
            <person name="Huang S."/>
        </authorList>
    </citation>
    <scope>NUCLEOTIDE SEQUENCE [LARGE SCALE GENOMIC DNA]</scope>
    <source>
        <strain evidence="11">cv. 9930</strain>
    </source>
</reference>
<evidence type="ECO:0000256" key="9">
    <source>
        <dbReference type="SAM" id="MobiDB-lite"/>
    </source>
</evidence>
<keyword evidence="8" id="KW-0539">Nucleus</keyword>
<gene>
    <name evidence="10" type="ORF">Csa_4G638500</name>
</gene>
<dbReference type="STRING" id="3659.A0A0A0KZP9"/>
<sequence>MENVKVLTISDLIQCRLPLTGTYNFHQSSSFNSLPTELLQSNPRPVPSNSSSPAESNPNPEVLTSLKYPTILIGTLTLPFDAPRSSILKPFCSCPTNNCFQFTDGSGTVCCDILDIDIRMFGKEIRVLSWNFIPLRSAGGFLEIIKWEFLSPSWVLRQCSDVDPVLLDIGTFSTPTDKLKVRHCVCGLLQSVGPITIVPCTLGQRNLQINGKSDSSAVSKKLRGFMAHIMICECRSCTSKEPMSLPDNSVRELNTHSFVNPTIVYLCGSASSWHPVLSKFVGLGFINFWGLKKKLVSIGKAESCLMYVTSEKSSLHLSRLSRTRLPCKKSVIKGKGECGSYTGIIKGVYMQGMLVELDNEVWVLLTDHFLSPPHSIRVGAIISVRNAHFVNPRFPWSKLLLLGTCAKTSIFVQLFSPLETKCHVLSQSRSMLGKFIPTLPFSTRLWVLFLISSFRKMFAGNLSEKEILGSKHNEGLVQMYAKLHLPMSMYRYQHGSMMKLYEHDSCGCASEPCNINLETVVPVSVLIFYCNSTCMRTMSLKNEKVVQYEYNQLDHFRLLPRGGKSSHDTPRKIYRSEDIGFVLVGSLKISTYSGRLQLVDATGGIDVMVPDLPSTWNVNGIYEVSKYIVVIEGIPQMEKYLINQSFSCRRFFQSVSSERDLSTTIYVYFQYRNASCKKLPSYSCNDNASDLVIFESGTYDLLEVTHKFPMSQKFQGKHLAPNTSSMFVEAVLHPWNLFLTESEKKYSTKVSLKQQREDAGTANDPKDVNKRLKIDDPSRRVEGSSIACDSDQSSCGFSGCCACYKVPNEEQKCCNLSLHRISCIATIRSSDHRSQYIGFLQNTRTEPNSGGGSRLSAQKILLEIRPENFSKYQFLQIGSFYITKRNNNHSLFNMEESNCVNSQKFLITSCTQLWCISFTFGNDILHGTESNNTQFSDFPICDGGVISGDQIDLHCRSLSDIYLHLPANAKDSLVFDLEKQEENSTKLVIKPEEAGKPCYRDGISSDMQTSGFHGTDCLFPEGNLSSVKGHVVAVHDLHQSCIDSNLECQSIKGGLCRFPVGGKSTCIHLLMEDQIVKIFGYLKNHALPVGFGPGVSATFHRVLELGDLRRLMLTPLSFIDINSFSVLDHSFTEKYPDIVSYSDTISLQLFSQLINSSHCKLTKFRCRVVAVNFLVLEKNIDHVNLQVEISPRQPLVKIPLAGFILDDGSSRCNCWASGERAAALLRLHDPLPQLAFKNIDRVFKWTGMNHYSPGTASYHLSKVLKNHGRIIVRSCGSILNSYQDLDISLASDDALSSANESFIKFIIVNSCISAIWTLIGSKLDSDAVRNLLKEHTLEPWLMESHNIWVTDVHRTNALKEAKNAILELANG</sequence>
<dbReference type="EMBL" id="CM002925">
    <property type="protein sequence ID" value="KGN55160.1"/>
    <property type="molecule type" value="Genomic_DNA"/>
</dbReference>
<feature type="region of interest" description="Disordered" evidence="9">
    <location>
        <begin position="38"/>
        <end position="62"/>
    </location>
</feature>
<dbReference type="GO" id="GO:1990879">
    <property type="term" value="C:CST complex"/>
    <property type="evidence" value="ECO:0000318"/>
    <property type="project" value="GO_Central"/>
</dbReference>
<feature type="region of interest" description="Disordered" evidence="9">
    <location>
        <begin position="750"/>
        <end position="771"/>
    </location>
</feature>
<evidence type="ECO:0000256" key="3">
    <source>
        <dbReference type="ARBA" id="ARBA00006332"/>
    </source>
</evidence>
<proteinExistence type="inferred from homology"/>
<reference evidence="10 11" key="1">
    <citation type="journal article" date="2009" name="Nat. Genet.">
        <title>The genome of the cucumber, Cucumis sativus L.</title>
        <authorList>
            <person name="Huang S."/>
            <person name="Li R."/>
            <person name="Zhang Z."/>
            <person name="Li L."/>
            <person name="Gu X."/>
            <person name="Fan W."/>
            <person name="Lucas W.J."/>
            <person name="Wang X."/>
            <person name="Xie B."/>
            <person name="Ni P."/>
            <person name="Ren Y."/>
            <person name="Zhu H."/>
            <person name="Li J."/>
            <person name="Lin K."/>
            <person name="Jin W."/>
            <person name="Fei Z."/>
            <person name="Li G."/>
            <person name="Staub J."/>
            <person name="Kilian A."/>
            <person name="van der Vossen E.A."/>
            <person name="Wu Y."/>
            <person name="Guo J."/>
            <person name="He J."/>
            <person name="Jia Z."/>
            <person name="Ren Y."/>
            <person name="Tian G."/>
            <person name="Lu Y."/>
            <person name="Ruan J."/>
            <person name="Qian W."/>
            <person name="Wang M."/>
            <person name="Huang Q."/>
            <person name="Li B."/>
            <person name="Xuan Z."/>
            <person name="Cao J."/>
            <person name="Asan"/>
            <person name="Wu Z."/>
            <person name="Zhang J."/>
            <person name="Cai Q."/>
            <person name="Bai Y."/>
            <person name="Zhao B."/>
            <person name="Han Y."/>
            <person name="Li Y."/>
            <person name="Li X."/>
            <person name="Wang S."/>
            <person name="Shi Q."/>
            <person name="Liu S."/>
            <person name="Cho W.K."/>
            <person name="Kim J.Y."/>
            <person name="Xu Y."/>
            <person name="Heller-Uszynska K."/>
            <person name="Miao H."/>
            <person name="Cheng Z."/>
            <person name="Zhang S."/>
            <person name="Wu J."/>
            <person name="Yang Y."/>
            <person name="Kang H."/>
            <person name="Li M."/>
            <person name="Liang H."/>
            <person name="Ren X."/>
            <person name="Shi Z."/>
            <person name="Wen M."/>
            <person name="Jian M."/>
            <person name="Yang H."/>
            <person name="Zhang G."/>
            <person name="Yang Z."/>
            <person name="Chen R."/>
            <person name="Liu S."/>
            <person name="Li J."/>
            <person name="Ma L."/>
            <person name="Liu H."/>
            <person name="Zhou Y."/>
            <person name="Zhao J."/>
            <person name="Fang X."/>
            <person name="Li G."/>
            <person name="Fang L."/>
            <person name="Li Y."/>
            <person name="Liu D."/>
            <person name="Zheng H."/>
            <person name="Zhang Y."/>
            <person name="Qin N."/>
            <person name="Li Z."/>
            <person name="Yang G."/>
            <person name="Yang S."/>
            <person name="Bolund L."/>
            <person name="Kristiansen K."/>
            <person name="Zheng H."/>
            <person name="Li S."/>
            <person name="Zhang X."/>
            <person name="Yang H."/>
            <person name="Wang J."/>
            <person name="Sun R."/>
            <person name="Zhang B."/>
            <person name="Jiang S."/>
            <person name="Wang J."/>
            <person name="Du Y."/>
            <person name="Li S."/>
        </authorList>
    </citation>
    <scope>NUCLEOTIDE SEQUENCE [LARGE SCALE GENOMIC DNA]</scope>
    <source>
        <strain evidence="11">cv. 9930</strain>
    </source>
</reference>
<keyword evidence="5" id="KW-0158">Chromosome</keyword>
<protein>
    <recommendedName>
        <fullName evidence="4">CST complex subunit CTC1</fullName>
    </recommendedName>
</protein>
<dbReference type="eggNOG" id="ENOG502QU1G">
    <property type="taxonomic scope" value="Eukaryota"/>
</dbReference>
<evidence type="ECO:0000256" key="6">
    <source>
        <dbReference type="ARBA" id="ARBA00022895"/>
    </source>
</evidence>
<dbReference type="OrthoDB" id="2314520at2759"/>
<keyword evidence="6" id="KW-0779">Telomere</keyword>
<evidence type="ECO:0000256" key="8">
    <source>
        <dbReference type="ARBA" id="ARBA00023242"/>
    </source>
</evidence>
<feature type="compositionally biased region" description="Low complexity" evidence="9">
    <location>
        <begin position="41"/>
        <end position="62"/>
    </location>
</feature>
<reference evidence="10 11" key="4">
    <citation type="journal article" date="2011" name="BMC Genomics">
        <title>RNA-Seq improves annotation of protein-coding genes in the cucumber genome.</title>
        <authorList>
            <person name="Li Z."/>
            <person name="Zhang Z."/>
            <person name="Yan P."/>
            <person name="Huang S."/>
            <person name="Fei Z."/>
            <person name="Lin K."/>
        </authorList>
    </citation>
    <scope>NUCLEOTIDE SEQUENCE [LARGE SCALE GENOMIC DNA]</scope>
    <source>
        <strain evidence="11">cv. 9930</strain>
    </source>
</reference>
<evidence type="ECO:0000256" key="4">
    <source>
        <dbReference type="ARBA" id="ARBA00016175"/>
    </source>
</evidence>
<dbReference type="Pfam" id="PF15491">
    <property type="entry name" value="CTC1_2"/>
    <property type="match status" value="1"/>
</dbReference>
<name>A0A0A0KZP9_CUCSA</name>
<keyword evidence="11" id="KW-1185">Reference proteome</keyword>
<dbReference type="GO" id="GO:0003697">
    <property type="term" value="F:single-stranded DNA binding"/>
    <property type="evidence" value="ECO:0000318"/>
    <property type="project" value="GO_Central"/>
</dbReference>
<dbReference type="OMA" id="IILNACW"/>
<dbReference type="GO" id="GO:0010833">
    <property type="term" value="P:telomere maintenance via telomere lengthening"/>
    <property type="evidence" value="ECO:0000318"/>
    <property type="project" value="GO_Central"/>
</dbReference>
<evidence type="ECO:0000256" key="7">
    <source>
        <dbReference type="ARBA" id="ARBA00023125"/>
    </source>
</evidence>
<dbReference type="Proteomes" id="UP000029981">
    <property type="component" value="Chromosome 4"/>
</dbReference>